<reference evidence="3" key="1">
    <citation type="submission" date="2021-01" db="EMBL/GenBank/DDBJ databases">
        <authorList>
            <person name="Corre E."/>
            <person name="Pelletier E."/>
            <person name="Niang G."/>
            <person name="Scheremetjew M."/>
            <person name="Finn R."/>
            <person name="Kale V."/>
            <person name="Holt S."/>
            <person name="Cochrane G."/>
            <person name="Meng A."/>
            <person name="Brown T."/>
            <person name="Cohen L."/>
        </authorList>
    </citation>
    <scope>NUCLEOTIDE SEQUENCE</scope>
    <source>
        <strain evidence="3">GSO104</strain>
    </source>
</reference>
<sequence length="369" mass="41545">MSNPTTNNNERMPLRAGQQQQRRDEPKIWHYEGGSDTTNSKSQHRFVLTFGILIIMLVMVISAMFIMASTPKRGLGIGGNNDNDDYIRREYPNSFSPEQIRYSEMAFKAIHQNLDSHTNKHNNGDNISRLCETTIFILRHCMKSGYVVDENGDQHCSYVGFEFAQYLSTLFGDDKLDRWPSPDRLYALSIKRPNDRVGGLLSSSASFNYRQHETLRPTSIKLGLDINGDYTIGDEDNLAANIFHDISMGQMCGKLILISWRQPDIPALARKLGCGPYEGCPTLYNPGAFDEAWQIKYVYDPPKTLAPERDDVSAERGKGGFSKHPKWTVFGNVVNLNFDPLSFSKKAGDYPPGGSHVGGRWIDFAGEEV</sequence>
<name>A0A7S4SLF2_9STRA</name>
<keyword evidence="2" id="KW-1133">Transmembrane helix</keyword>
<proteinExistence type="predicted"/>
<evidence type="ECO:0000256" key="2">
    <source>
        <dbReference type="SAM" id="Phobius"/>
    </source>
</evidence>
<feature type="compositionally biased region" description="Basic and acidic residues" evidence="1">
    <location>
        <begin position="21"/>
        <end position="30"/>
    </location>
</feature>
<organism evidence="3">
    <name type="scientific">Ditylum brightwellii</name>
    <dbReference type="NCBI Taxonomy" id="49249"/>
    <lineage>
        <taxon>Eukaryota</taxon>
        <taxon>Sar</taxon>
        <taxon>Stramenopiles</taxon>
        <taxon>Ochrophyta</taxon>
        <taxon>Bacillariophyta</taxon>
        <taxon>Mediophyceae</taxon>
        <taxon>Lithodesmiophycidae</taxon>
        <taxon>Lithodesmiales</taxon>
        <taxon>Lithodesmiaceae</taxon>
        <taxon>Ditylum</taxon>
    </lineage>
</organism>
<dbReference type="AlphaFoldDB" id="A0A7S4SLF2"/>
<protein>
    <submittedName>
        <fullName evidence="3">Uncharacterized protein</fullName>
    </submittedName>
</protein>
<keyword evidence="2" id="KW-0472">Membrane</keyword>
<evidence type="ECO:0000256" key="1">
    <source>
        <dbReference type="SAM" id="MobiDB-lite"/>
    </source>
</evidence>
<gene>
    <name evidence="3" type="ORF">DBRI00130_LOCUS36954</name>
</gene>
<feature type="transmembrane region" description="Helical" evidence="2">
    <location>
        <begin position="46"/>
        <end position="68"/>
    </location>
</feature>
<accession>A0A7S4SLF2</accession>
<keyword evidence="2" id="KW-0812">Transmembrane</keyword>
<feature type="region of interest" description="Disordered" evidence="1">
    <location>
        <begin position="1"/>
        <end position="39"/>
    </location>
</feature>
<dbReference type="EMBL" id="HBNS01047964">
    <property type="protein sequence ID" value="CAE4648891.1"/>
    <property type="molecule type" value="Transcribed_RNA"/>
</dbReference>
<feature type="compositionally biased region" description="Polar residues" evidence="1">
    <location>
        <begin position="1"/>
        <end position="10"/>
    </location>
</feature>
<evidence type="ECO:0000313" key="3">
    <source>
        <dbReference type="EMBL" id="CAE4648891.1"/>
    </source>
</evidence>